<evidence type="ECO:0000313" key="3">
    <source>
        <dbReference type="Proteomes" id="UP000274358"/>
    </source>
</evidence>
<organism evidence="2 3">
    <name type="scientific">Dyella choica</name>
    <dbReference type="NCBI Taxonomy" id="1927959"/>
    <lineage>
        <taxon>Bacteria</taxon>
        <taxon>Pseudomonadati</taxon>
        <taxon>Pseudomonadota</taxon>
        <taxon>Gammaproteobacteria</taxon>
        <taxon>Lysobacterales</taxon>
        <taxon>Rhodanobacteraceae</taxon>
        <taxon>Dyella</taxon>
    </lineage>
</organism>
<dbReference type="Proteomes" id="UP000274358">
    <property type="component" value="Unassembled WGS sequence"/>
</dbReference>
<evidence type="ECO:0000256" key="1">
    <source>
        <dbReference type="SAM" id="MobiDB-lite"/>
    </source>
</evidence>
<name>A0A432M6Y3_9GAMM</name>
<protein>
    <submittedName>
        <fullName evidence="2">Uncharacterized protein</fullName>
    </submittedName>
</protein>
<proteinExistence type="predicted"/>
<reference evidence="2 3" key="1">
    <citation type="submission" date="2018-12" db="EMBL/GenBank/DDBJ databases">
        <title>Dyella dinghuensis sp. nov. DHOA06 and Dyella choica sp. nov. 4M-K27, isolated from forest soil.</title>
        <authorList>
            <person name="Qiu L.-H."/>
            <person name="Gao Z.-H."/>
        </authorList>
    </citation>
    <scope>NUCLEOTIDE SEQUENCE [LARGE SCALE GENOMIC DNA]</scope>
    <source>
        <strain evidence="2 3">4M-K27</strain>
    </source>
</reference>
<dbReference type="RefSeq" id="WP_126684481.1">
    <property type="nucleotide sequence ID" value="NZ_RYYV01000006.1"/>
</dbReference>
<dbReference type="EMBL" id="RYYV01000006">
    <property type="protein sequence ID" value="RUL75915.1"/>
    <property type="molecule type" value="Genomic_DNA"/>
</dbReference>
<sequence length="94" mass="9883">MTDTIDLLEAIGQDASLRHASTEDLGKMLAQAQASDALTAAVASGDSSLLSEEFGFMANKTVETILSPAREDEPEEDDPLEAPVPDAVPLPSKK</sequence>
<feature type="region of interest" description="Disordered" evidence="1">
    <location>
        <begin position="68"/>
        <end position="94"/>
    </location>
</feature>
<evidence type="ECO:0000313" key="2">
    <source>
        <dbReference type="EMBL" id="RUL75915.1"/>
    </source>
</evidence>
<accession>A0A432M6Y3</accession>
<keyword evidence="3" id="KW-1185">Reference proteome</keyword>
<feature type="compositionally biased region" description="Low complexity" evidence="1">
    <location>
        <begin position="81"/>
        <end position="94"/>
    </location>
</feature>
<dbReference type="AlphaFoldDB" id="A0A432M6Y3"/>
<gene>
    <name evidence="2" type="ORF">EKH80_09310</name>
</gene>
<comment type="caution">
    <text evidence="2">The sequence shown here is derived from an EMBL/GenBank/DDBJ whole genome shotgun (WGS) entry which is preliminary data.</text>
</comment>